<dbReference type="Pfam" id="PF03237">
    <property type="entry name" value="Terminase_6N"/>
    <property type="match status" value="1"/>
</dbReference>
<dbReference type="AlphaFoldDB" id="A0A386WQG4"/>
<protein>
    <submittedName>
        <fullName evidence="1">PBSX family phage terminase large subunit</fullName>
    </submittedName>
</protein>
<accession>A0A386WQG4</accession>
<dbReference type="InterPro" id="IPR027417">
    <property type="entry name" value="P-loop_NTPase"/>
</dbReference>
<dbReference type="Gene3D" id="3.30.420.280">
    <property type="match status" value="1"/>
</dbReference>
<sequence>MTYKPLSGKAKRSVQLATARFNIWEGAVRSSKTVASIVRWMKYVRTGPGGNLVMIGKTERTLKRNVIDPIIEMVGTRRCRYLAGAGEVYLFGRRIYTAGANDIKAVEKIQGLTLAGAYGDEIANWPEALWDMLGTRLSVPGAQVFATCNPAGPVHWLKRNWLDRSALWIGHDGTTSTGHASDPVDLHRFSFTLDDNPHLSPDFVESLKLQYVGLFFKRYIQGLWVPAEGAIFDMFDEKRHVTDDLPAISRWISLGVDHGTRNPFHAVILGLGADRKLHLTREWRWDSAQKRRQLSDAEYSRELRQWLTSVPVPRSDLTGVAPEYTIVDPSAANFRVQLHNDGVSARLADNNVLPGISTLSTLFALGLLDVHESCRHLLLELPGYCWDDKAAEKGEDKPIKVADHGIDAARYAAHTTRAVWRPIVRPGLPIAA</sequence>
<dbReference type="Gene3D" id="3.40.50.300">
    <property type="entry name" value="P-loop containing nucleotide triphosphate hydrolases"/>
    <property type="match status" value="1"/>
</dbReference>
<dbReference type="KEGG" id="mtua:CSH63_24870"/>
<name>A0A386WQG4_9ACTN</name>
<dbReference type="EMBL" id="CP024087">
    <property type="protein sequence ID" value="AYF30617.1"/>
    <property type="molecule type" value="Genomic_DNA"/>
</dbReference>
<proteinExistence type="predicted"/>
<evidence type="ECO:0000313" key="2">
    <source>
        <dbReference type="Proteomes" id="UP000267804"/>
    </source>
</evidence>
<evidence type="ECO:0000313" key="1">
    <source>
        <dbReference type="EMBL" id="AYF30617.1"/>
    </source>
</evidence>
<dbReference type="RefSeq" id="WP_120572323.1">
    <property type="nucleotide sequence ID" value="NZ_CP024087.1"/>
</dbReference>
<dbReference type="InterPro" id="IPR006437">
    <property type="entry name" value="Phage_terminase_lsu"/>
</dbReference>
<reference evidence="1 2" key="1">
    <citation type="submission" date="2017-10" db="EMBL/GenBank/DDBJ databases">
        <title>Integration of genomic and chemical information greatly accelerates assignment of the full stereostructure of myelolactone, a potent inhibitor of myeloma from a marine-derived Micromonospora.</title>
        <authorList>
            <person name="Kim M.C."/>
            <person name="Machado H."/>
            <person name="Jensen P.R."/>
            <person name="Fenical W."/>
        </authorList>
    </citation>
    <scope>NUCLEOTIDE SEQUENCE [LARGE SCALE GENOMIC DNA]</scope>
    <source>
        <strain evidence="1 2">CNY-010</strain>
    </source>
</reference>
<organism evidence="1 2">
    <name type="scientific">Micromonospora tulbaghiae</name>
    <dbReference type="NCBI Taxonomy" id="479978"/>
    <lineage>
        <taxon>Bacteria</taxon>
        <taxon>Bacillati</taxon>
        <taxon>Actinomycetota</taxon>
        <taxon>Actinomycetes</taxon>
        <taxon>Micromonosporales</taxon>
        <taxon>Micromonosporaceae</taxon>
        <taxon>Micromonospora</taxon>
    </lineage>
</organism>
<dbReference type="Proteomes" id="UP000267804">
    <property type="component" value="Chromosome"/>
</dbReference>
<gene>
    <name evidence="1" type="ORF">CSH63_24870</name>
</gene>
<dbReference type="NCBIfam" id="TIGR01547">
    <property type="entry name" value="phage_term_2"/>
    <property type="match status" value="1"/>
</dbReference>